<evidence type="ECO:0000256" key="2">
    <source>
        <dbReference type="PROSITE-ProRule" id="PRU00192"/>
    </source>
</evidence>
<evidence type="ECO:0000313" key="6">
    <source>
        <dbReference type="EMBL" id="TPX73674.1"/>
    </source>
</evidence>
<gene>
    <name evidence="6" type="ORF">CcCBS67573_g05065</name>
</gene>
<feature type="region of interest" description="Disordered" evidence="3">
    <location>
        <begin position="1"/>
        <end position="29"/>
    </location>
</feature>
<dbReference type="OrthoDB" id="2121022at2759"/>
<dbReference type="Pfam" id="PF00018">
    <property type="entry name" value="SH3_1"/>
    <property type="match status" value="1"/>
</dbReference>
<dbReference type="Proteomes" id="UP000320333">
    <property type="component" value="Unassembled WGS sequence"/>
</dbReference>
<dbReference type="InterPro" id="IPR036028">
    <property type="entry name" value="SH3-like_dom_sf"/>
</dbReference>
<dbReference type="EMBL" id="QEAP01000171">
    <property type="protein sequence ID" value="TPX73674.1"/>
    <property type="molecule type" value="Genomic_DNA"/>
</dbReference>
<evidence type="ECO:0000256" key="3">
    <source>
        <dbReference type="SAM" id="MobiDB-lite"/>
    </source>
</evidence>
<dbReference type="PROSITE" id="PS50002">
    <property type="entry name" value="SH3"/>
    <property type="match status" value="1"/>
</dbReference>
<evidence type="ECO:0000259" key="5">
    <source>
        <dbReference type="PROSITE" id="PS50002"/>
    </source>
</evidence>
<evidence type="ECO:0000256" key="4">
    <source>
        <dbReference type="SAM" id="Phobius"/>
    </source>
</evidence>
<feature type="transmembrane region" description="Helical" evidence="4">
    <location>
        <begin position="63"/>
        <end position="87"/>
    </location>
</feature>
<evidence type="ECO:0000256" key="1">
    <source>
        <dbReference type="ARBA" id="ARBA00022443"/>
    </source>
</evidence>
<dbReference type="AlphaFoldDB" id="A0A507FBU7"/>
<accession>A0A507FBU7</accession>
<dbReference type="Gene3D" id="2.30.30.40">
    <property type="entry name" value="SH3 Domains"/>
    <property type="match status" value="1"/>
</dbReference>
<comment type="caution">
    <text evidence="6">The sequence shown here is derived from an EMBL/GenBank/DDBJ whole genome shotgun (WGS) entry which is preliminary data.</text>
</comment>
<reference evidence="6 7" key="1">
    <citation type="journal article" date="2019" name="Sci. Rep.">
        <title>Comparative genomics of chytrid fungi reveal insights into the obligate biotrophic and pathogenic lifestyle of Synchytrium endobioticum.</title>
        <authorList>
            <person name="van de Vossenberg B.T.L.H."/>
            <person name="Warris S."/>
            <person name="Nguyen H.D.T."/>
            <person name="van Gent-Pelzer M.P.E."/>
            <person name="Joly D.L."/>
            <person name="van de Geest H.C."/>
            <person name="Bonants P.J.M."/>
            <person name="Smith D.S."/>
            <person name="Levesque C.A."/>
            <person name="van der Lee T.A.J."/>
        </authorList>
    </citation>
    <scope>NUCLEOTIDE SEQUENCE [LARGE SCALE GENOMIC DNA]</scope>
    <source>
        <strain evidence="6 7">CBS 675.73</strain>
    </source>
</reference>
<evidence type="ECO:0000313" key="7">
    <source>
        <dbReference type="Proteomes" id="UP000320333"/>
    </source>
</evidence>
<organism evidence="6 7">
    <name type="scientific">Chytriomyces confervae</name>
    <dbReference type="NCBI Taxonomy" id="246404"/>
    <lineage>
        <taxon>Eukaryota</taxon>
        <taxon>Fungi</taxon>
        <taxon>Fungi incertae sedis</taxon>
        <taxon>Chytridiomycota</taxon>
        <taxon>Chytridiomycota incertae sedis</taxon>
        <taxon>Chytridiomycetes</taxon>
        <taxon>Chytridiales</taxon>
        <taxon>Chytriomycetaceae</taxon>
        <taxon>Chytriomyces</taxon>
    </lineage>
</organism>
<feature type="domain" description="SH3" evidence="5">
    <location>
        <begin position="116"/>
        <end position="180"/>
    </location>
</feature>
<dbReference type="SUPFAM" id="SSF50044">
    <property type="entry name" value="SH3-domain"/>
    <property type="match status" value="1"/>
</dbReference>
<dbReference type="SMART" id="SM00326">
    <property type="entry name" value="SH3"/>
    <property type="match status" value="1"/>
</dbReference>
<sequence>MPSLSARNIDGVQRVDLPDTDPAQPSSSMLSSAIPLLANITATADTPESPLQLPQRQAHSSAVSLFLSILLTVVLVGLIAAILWIHVFKQPIPRIIRVRQLYKSLGSSSSADSDEFGLVIQKVKRSHTAVMGDELTVVVGESVEVLEEDEGMDEGWCLVRRVRNGETGSIPMHCLTGEATSFTLQ</sequence>
<proteinExistence type="predicted"/>
<protein>
    <recommendedName>
        <fullName evidence="5">SH3 domain-containing protein</fullName>
    </recommendedName>
</protein>
<keyword evidence="4" id="KW-0472">Membrane</keyword>
<dbReference type="InterPro" id="IPR001452">
    <property type="entry name" value="SH3_domain"/>
</dbReference>
<keyword evidence="1 2" id="KW-0728">SH3 domain</keyword>
<keyword evidence="7" id="KW-1185">Reference proteome</keyword>
<name>A0A507FBU7_9FUNG</name>
<keyword evidence="4" id="KW-0812">Transmembrane</keyword>
<keyword evidence="4" id="KW-1133">Transmembrane helix</keyword>